<dbReference type="InterPro" id="IPR029044">
    <property type="entry name" value="Nucleotide-diphossugar_trans"/>
</dbReference>
<sequence length="278" mass="32834">MKNVIITCSDKKYGDFLIDHWLKSVKTNVNLKNIDIVIIDYGLSLKQLKKLKSHKVIIYKGGKEYHIVNKRFFDSCKFLKSKKYDQVLFIDGGDTIIQEDISLLFTKDKNLFRVVPLGMEVLFFEWFIFNNFEKGIKEKIWKVVKDKIVINAGVIFAPYDKFIELCDLMKKLIKDKWAFGPDQIILNYYLYQNKFKFIDNKYNFMMSTEEKGFLVKKGVFYKSTGEKIAIVHNAGMVDFFRPIDNFGFGEEFNQTKHLVYHAKKTQYKLLGLYKKIFS</sequence>
<name>A0A0G0BCF6_9BACT</name>
<dbReference type="SUPFAM" id="SSF53448">
    <property type="entry name" value="Nucleotide-diphospho-sugar transferases"/>
    <property type="match status" value="1"/>
</dbReference>
<dbReference type="AlphaFoldDB" id="A0A0G0BCF6"/>
<gene>
    <name evidence="1" type="ORF">UR63_C0020G0025</name>
</gene>
<organism evidence="1 2">
    <name type="scientific">Candidatus Roizmanbacteria bacterium GW2011_GWC2_35_12</name>
    <dbReference type="NCBI Taxonomy" id="1618485"/>
    <lineage>
        <taxon>Bacteria</taxon>
        <taxon>Candidatus Roizmaniibacteriota</taxon>
    </lineage>
</organism>
<dbReference type="Proteomes" id="UP000034127">
    <property type="component" value="Unassembled WGS sequence"/>
</dbReference>
<evidence type="ECO:0000313" key="1">
    <source>
        <dbReference type="EMBL" id="KKP67153.1"/>
    </source>
</evidence>
<proteinExistence type="predicted"/>
<accession>A0A0G0BCF6</accession>
<evidence type="ECO:0008006" key="3">
    <source>
        <dbReference type="Google" id="ProtNLM"/>
    </source>
</evidence>
<dbReference type="Gene3D" id="3.90.550.10">
    <property type="entry name" value="Spore Coat Polysaccharide Biosynthesis Protein SpsA, Chain A"/>
    <property type="match status" value="1"/>
</dbReference>
<reference evidence="1 2" key="1">
    <citation type="journal article" date="2015" name="Nature">
        <title>rRNA introns, odd ribosomes, and small enigmatic genomes across a large radiation of phyla.</title>
        <authorList>
            <person name="Brown C.T."/>
            <person name="Hug L.A."/>
            <person name="Thomas B.C."/>
            <person name="Sharon I."/>
            <person name="Castelle C.J."/>
            <person name="Singh A."/>
            <person name="Wilkins M.J."/>
            <person name="Williams K.H."/>
            <person name="Banfield J.F."/>
        </authorList>
    </citation>
    <scope>NUCLEOTIDE SEQUENCE [LARGE SCALE GENOMIC DNA]</scope>
</reference>
<dbReference type="EMBL" id="LBPX01000020">
    <property type="protein sequence ID" value="KKP67153.1"/>
    <property type="molecule type" value="Genomic_DNA"/>
</dbReference>
<evidence type="ECO:0000313" key="2">
    <source>
        <dbReference type="Proteomes" id="UP000034127"/>
    </source>
</evidence>
<comment type="caution">
    <text evidence="1">The sequence shown here is derived from an EMBL/GenBank/DDBJ whole genome shotgun (WGS) entry which is preliminary data.</text>
</comment>
<protein>
    <recommendedName>
        <fullName evidence="3">Glycosyl transferase family 8</fullName>
    </recommendedName>
</protein>